<protein>
    <submittedName>
        <fullName evidence="3">Uncharacterized protein</fullName>
    </submittedName>
</protein>
<feature type="region of interest" description="Disordered" evidence="2">
    <location>
        <begin position="1"/>
        <end position="34"/>
    </location>
</feature>
<name>A0ABR0N6N2_GOSAR</name>
<gene>
    <name evidence="3" type="ORF">PVK06_039831</name>
</gene>
<evidence type="ECO:0000313" key="3">
    <source>
        <dbReference type="EMBL" id="KAK5785264.1"/>
    </source>
</evidence>
<dbReference type="EMBL" id="JARKNE010000011">
    <property type="protein sequence ID" value="KAK5785264.1"/>
    <property type="molecule type" value="Genomic_DNA"/>
</dbReference>
<sequence length="158" mass="19232">MTQGKETLILQEVETSKTRKGKAKSNRKGTNMNTETSLWRKLKDVEKMVSDTKKEEKFRDIDECLRKIDSLFELVFLLIKKTLWLKRKLMLQKRKLLLKKKKFQKMIKKKEKEKEDFFEKVVTHPNPWVQTLKIWSELERDQQKLLRSLWRSNTIHRQ</sequence>
<organism evidence="3 4">
    <name type="scientific">Gossypium arboreum</name>
    <name type="common">Tree cotton</name>
    <name type="synonym">Gossypium nanking</name>
    <dbReference type="NCBI Taxonomy" id="29729"/>
    <lineage>
        <taxon>Eukaryota</taxon>
        <taxon>Viridiplantae</taxon>
        <taxon>Streptophyta</taxon>
        <taxon>Embryophyta</taxon>
        <taxon>Tracheophyta</taxon>
        <taxon>Spermatophyta</taxon>
        <taxon>Magnoliopsida</taxon>
        <taxon>eudicotyledons</taxon>
        <taxon>Gunneridae</taxon>
        <taxon>Pentapetalae</taxon>
        <taxon>rosids</taxon>
        <taxon>malvids</taxon>
        <taxon>Malvales</taxon>
        <taxon>Malvaceae</taxon>
        <taxon>Malvoideae</taxon>
        <taxon>Gossypium</taxon>
    </lineage>
</organism>
<accession>A0ABR0N6N2</accession>
<comment type="caution">
    <text evidence="3">The sequence shown here is derived from an EMBL/GenBank/DDBJ whole genome shotgun (WGS) entry which is preliminary data.</text>
</comment>
<keyword evidence="1" id="KW-0175">Coiled coil</keyword>
<evidence type="ECO:0000256" key="1">
    <source>
        <dbReference type="SAM" id="Coils"/>
    </source>
</evidence>
<proteinExistence type="predicted"/>
<feature type="coiled-coil region" evidence="1">
    <location>
        <begin position="93"/>
        <end position="120"/>
    </location>
</feature>
<evidence type="ECO:0000313" key="4">
    <source>
        <dbReference type="Proteomes" id="UP001358586"/>
    </source>
</evidence>
<reference evidence="3 4" key="1">
    <citation type="submission" date="2023-03" db="EMBL/GenBank/DDBJ databases">
        <title>WGS of Gossypium arboreum.</title>
        <authorList>
            <person name="Yu D."/>
        </authorList>
    </citation>
    <scope>NUCLEOTIDE SEQUENCE [LARGE SCALE GENOMIC DNA]</scope>
    <source>
        <tissue evidence="3">Leaf</tissue>
    </source>
</reference>
<keyword evidence="4" id="KW-1185">Reference proteome</keyword>
<feature type="compositionally biased region" description="Basic residues" evidence="2">
    <location>
        <begin position="18"/>
        <end position="27"/>
    </location>
</feature>
<dbReference type="Proteomes" id="UP001358586">
    <property type="component" value="Chromosome 11"/>
</dbReference>
<evidence type="ECO:0000256" key="2">
    <source>
        <dbReference type="SAM" id="MobiDB-lite"/>
    </source>
</evidence>